<evidence type="ECO:0000313" key="17">
    <source>
        <dbReference type="EMBL" id="NJC35173.1"/>
    </source>
</evidence>
<evidence type="ECO:0000256" key="9">
    <source>
        <dbReference type="ARBA" id="ARBA00022989"/>
    </source>
</evidence>
<dbReference type="InterPro" id="IPR000700">
    <property type="entry name" value="PAS-assoc_C"/>
</dbReference>
<evidence type="ECO:0000259" key="14">
    <source>
        <dbReference type="PROSITE" id="PS50110"/>
    </source>
</evidence>
<sequence length="1304" mass="139632">MTNSVATAAGRKPEPLALALGVLATAAVFGSLAYAGLELTRSGSRIAALWLPNAVLVGILLRTRTNSCPWFVAACFLANVAANIAGGDPLTAAAALALANAVEVMVAVAAMRMTFGRNPEVADLRTLGGFLAVFILAPVISGIIAAAALAAHGRLTPGTYASWVISDGLSLVMLTPLILVAVDAWRMRRRPTRAQLLDWVLLTALALVGSTMIFAQERFSLLFLTCPVVIVAAFRGGIAGTAAATAIVAVVASTATMLGHGPIMLVEGDVSAKIMVFQMFLATAFAMGLPVAAALAGREALRRQLWDAQTFTTTMLDNVQEIIFRTDAAGRWIFLNPAWETLTGYAIEESLGWSTTRLLHPDDRQVALETYPMITSGEVAETTLRQRFYRADGECRHIEVRVRRLVDATGTFIGTTGNIRDVSEAVQREAALADSEARFRCMAEAAPVGIFRADADGQITYLNRLWSEKTGMPLEESLGSGWRRALVDPTIFDGDPTFAGFKTPGDVRRRTLKLRGAGGQDLWMETVNAAEFDEAGTLTGFVGVLVDVTDQRAALDALSESERRFQTLANLAPAGIFRTDVLGNCAYVNDAWMRITGFDDDSWKGDGWAVAVHPDDRQRIYDAWANAVATRSAYREEWRWQRSDGSVAWVDGVGRPEVDESGTIAGFVGVIMDITERRMAEAKLAERDAQLELLATNATDAVFRIGLDGRCLYASPSVRRVTGFNPEEIVGRQMLARFHPEDCANATDTFLSLASGAVSNRIVAYRSEVAGDPGRYQWLEANCGLVRDADGRPAEIIASIRDVTHKKALEEDLRQARATAENAATAKAAFLANMSHEIRTPMNGVLGFTELLASSDLNEEQRHQVQLITESGRAMMRLLNDILDISKIESGQMQVANEPIDLRHKLRSCARLMEPVAVSKGIHLAIDVDPRLPATILGDPLRIRQVLLNLIGNAIKFTEHGSVTVKVTAAPGDGTVSIAVIDTGVGIPADRLSTIFNQFAQADTSIARRFGGTGLGLSISSELARLMGGSISVTSELGRGSTFVVRLPLVVTAGSPVNDAGAAPVEEPAPPAAKRARVLIAEDHDINQMLMLSLAGSAGFDAAIACDGAEAVMMVQEAQNEGAPYDLVFMDMQMPVVDGLEATRRLRGLGFSADQLPIVALTANAYQDDVTACRKAGMQAHLSKPVRVREVKDVIARYVTRLAPAAADVADRPAPARSTGDLYGDRRDATLAAVAAAVRAGRLDGHDLTQIMDLLHKLAGTAGFFGEGALGTAAGELEERLIHAAPDAAFDVLADGWERLSRAA</sequence>
<keyword evidence="5 11" id="KW-0597">Phosphoprotein</keyword>
<dbReference type="PRINTS" id="PR00344">
    <property type="entry name" value="BCTRLSENSOR"/>
</dbReference>
<dbReference type="Pfam" id="PF08448">
    <property type="entry name" value="PAS_4"/>
    <property type="match status" value="1"/>
</dbReference>
<organism evidence="17 18">
    <name type="scientific">Sphingomonas jejuensis</name>
    <dbReference type="NCBI Taxonomy" id="904715"/>
    <lineage>
        <taxon>Bacteria</taxon>
        <taxon>Pseudomonadati</taxon>
        <taxon>Pseudomonadota</taxon>
        <taxon>Alphaproteobacteria</taxon>
        <taxon>Sphingomonadales</taxon>
        <taxon>Sphingomonadaceae</taxon>
        <taxon>Sphingomonas</taxon>
    </lineage>
</organism>
<dbReference type="Pfam" id="PF00989">
    <property type="entry name" value="PAS"/>
    <property type="match status" value="2"/>
</dbReference>
<feature type="transmembrane region" description="Helical" evidence="12">
    <location>
        <begin position="16"/>
        <end position="37"/>
    </location>
</feature>
<evidence type="ECO:0000256" key="2">
    <source>
        <dbReference type="ARBA" id="ARBA00004651"/>
    </source>
</evidence>
<dbReference type="EMBL" id="JAATJE010000002">
    <property type="protein sequence ID" value="NJC35173.1"/>
    <property type="molecule type" value="Genomic_DNA"/>
</dbReference>
<keyword evidence="18" id="KW-1185">Reference proteome</keyword>
<dbReference type="SMART" id="SM00448">
    <property type="entry name" value="REC"/>
    <property type="match status" value="1"/>
</dbReference>
<dbReference type="Gene3D" id="3.30.565.10">
    <property type="entry name" value="Histidine kinase-like ATPase, C-terminal domain"/>
    <property type="match status" value="1"/>
</dbReference>
<gene>
    <name evidence="17" type="ORF">GGR88_002687</name>
</gene>
<feature type="domain" description="PAS" evidence="15">
    <location>
        <begin position="435"/>
        <end position="489"/>
    </location>
</feature>
<evidence type="ECO:0000256" key="12">
    <source>
        <dbReference type="SAM" id="Phobius"/>
    </source>
</evidence>
<dbReference type="SMART" id="SM00086">
    <property type="entry name" value="PAC"/>
    <property type="match status" value="4"/>
</dbReference>
<feature type="domain" description="PAS" evidence="15">
    <location>
        <begin position="561"/>
        <end position="631"/>
    </location>
</feature>
<dbReference type="InterPro" id="IPR007895">
    <property type="entry name" value="MASE1"/>
</dbReference>
<name>A0ABX0XP53_9SPHN</name>
<dbReference type="InterPro" id="IPR003594">
    <property type="entry name" value="HATPase_dom"/>
</dbReference>
<dbReference type="CDD" id="cd17546">
    <property type="entry name" value="REC_hyHK_CKI1_RcsC-like"/>
    <property type="match status" value="1"/>
</dbReference>
<feature type="transmembrane region" description="Helical" evidence="12">
    <location>
        <begin position="163"/>
        <end position="184"/>
    </location>
</feature>
<evidence type="ECO:0000256" key="6">
    <source>
        <dbReference type="ARBA" id="ARBA00022679"/>
    </source>
</evidence>
<dbReference type="Pfam" id="PF08447">
    <property type="entry name" value="PAS_3"/>
    <property type="match status" value="1"/>
</dbReference>
<evidence type="ECO:0000256" key="7">
    <source>
        <dbReference type="ARBA" id="ARBA00022692"/>
    </source>
</evidence>
<dbReference type="SUPFAM" id="SSF55874">
    <property type="entry name" value="ATPase domain of HSP90 chaperone/DNA topoisomerase II/histidine kinase"/>
    <property type="match status" value="1"/>
</dbReference>
<dbReference type="InterPro" id="IPR036890">
    <property type="entry name" value="HATPase_C_sf"/>
</dbReference>
<dbReference type="PROSITE" id="PS50113">
    <property type="entry name" value="PAC"/>
    <property type="match status" value="4"/>
</dbReference>
<keyword evidence="8" id="KW-0418">Kinase</keyword>
<comment type="catalytic activity">
    <reaction evidence="1">
        <text>ATP + protein L-histidine = ADP + protein N-phospho-L-histidine.</text>
        <dbReference type="EC" id="2.7.13.3"/>
    </reaction>
</comment>
<feature type="domain" description="PAS" evidence="15">
    <location>
        <begin position="687"/>
        <end position="742"/>
    </location>
</feature>
<evidence type="ECO:0000256" key="10">
    <source>
        <dbReference type="ARBA" id="ARBA00023136"/>
    </source>
</evidence>
<dbReference type="CDD" id="cd00130">
    <property type="entry name" value="PAS"/>
    <property type="match status" value="4"/>
</dbReference>
<dbReference type="SUPFAM" id="SSF47384">
    <property type="entry name" value="Homodimeric domain of signal transducing histidine kinase"/>
    <property type="match status" value="1"/>
</dbReference>
<dbReference type="Pfam" id="PF05231">
    <property type="entry name" value="MASE1"/>
    <property type="match status" value="1"/>
</dbReference>
<evidence type="ECO:0000256" key="4">
    <source>
        <dbReference type="ARBA" id="ARBA00022475"/>
    </source>
</evidence>
<feature type="domain" description="PAC" evidence="16">
    <location>
        <begin position="634"/>
        <end position="686"/>
    </location>
</feature>
<dbReference type="InterPro" id="IPR013655">
    <property type="entry name" value="PAS_fold_3"/>
</dbReference>
<protein>
    <recommendedName>
        <fullName evidence="3">histidine kinase</fullName>
        <ecNumber evidence="3">2.7.13.3</ecNumber>
    </recommendedName>
</protein>
<comment type="caution">
    <text evidence="17">The sequence shown here is derived from an EMBL/GenBank/DDBJ whole genome shotgun (WGS) entry which is preliminary data.</text>
</comment>
<dbReference type="InterPro" id="IPR000014">
    <property type="entry name" value="PAS"/>
</dbReference>
<dbReference type="InterPro" id="IPR013767">
    <property type="entry name" value="PAS_fold"/>
</dbReference>
<dbReference type="InterPro" id="IPR035965">
    <property type="entry name" value="PAS-like_dom_sf"/>
</dbReference>
<feature type="modified residue" description="4-aspartylphosphate" evidence="11">
    <location>
        <position position="1131"/>
    </location>
</feature>
<evidence type="ECO:0000256" key="11">
    <source>
        <dbReference type="PROSITE-ProRule" id="PRU00169"/>
    </source>
</evidence>
<proteinExistence type="predicted"/>
<feature type="domain" description="PAC" evidence="16">
    <location>
        <begin position="763"/>
        <end position="815"/>
    </location>
</feature>
<keyword evidence="4" id="KW-1003">Cell membrane</keyword>
<dbReference type="PROSITE" id="PS50109">
    <property type="entry name" value="HIS_KIN"/>
    <property type="match status" value="1"/>
</dbReference>
<dbReference type="Pfam" id="PF00512">
    <property type="entry name" value="HisKA"/>
    <property type="match status" value="1"/>
</dbReference>
<evidence type="ECO:0000256" key="1">
    <source>
        <dbReference type="ARBA" id="ARBA00000085"/>
    </source>
</evidence>
<dbReference type="EC" id="2.7.13.3" evidence="3"/>
<dbReference type="InterPro" id="IPR036097">
    <property type="entry name" value="HisK_dim/P_sf"/>
</dbReference>
<feature type="transmembrane region" description="Helical" evidence="12">
    <location>
        <begin position="221"/>
        <end position="253"/>
    </location>
</feature>
<dbReference type="InterPro" id="IPR003661">
    <property type="entry name" value="HisK_dim/P_dom"/>
</dbReference>
<evidence type="ECO:0000256" key="3">
    <source>
        <dbReference type="ARBA" id="ARBA00012438"/>
    </source>
</evidence>
<dbReference type="Pfam" id="PF00072">
    <property type="entry name" value="Response_reg"/>
    <property type="match status" value="1"/>
</dbReference>
<dbReference type="PANTHER" id="PTHR43047">
    <property type="entry name" value="TWO-COMPONENT HISTIDINE PROTEIN KINASE"/>
    <property type="match status" value="1"/>
</dbReference>
<feature type="domain" description="PAS" evidence="15">
    <location>
        <begin position="308"/>
        <end position="378"/>
    </location>
</feature>
<feature type="domain" description="PAC" evidence="16">
    <location>
        <begin position="508"/>
        <end position="560"/>
    </location>
</feature>
<accession>A0ABX0XP53</accession>
<feature type="transmembrane region" description="Helical" evidence="12">
    <location>
        <begin position="127"/>
        <end position="151"/>
    </location>
</feature>
<keyword evidence="10 12" id="KW-0472">Membrane</keyword>
<dbReference type="Gene3D" id="1.10.287.130">
    <property type="match status" value="1"/>
</dbReference>
<dbReference type="InterPro" id="IPR011006">
    <property type="entry name" value="CheY-like_superfamily"/>
</dbReference>
<evidence type="ECO:0000313" key="18">
    <source>
        <dbReference type="Proteomes" id="UP000734218"/>
    </source>
</evidence>
<dbReference type="SUPFAM" id="SSF55785">
    <property type="entry name" value="PYP-like sensor domain (PAS domain)"/>
    <property type="match status" value="4"/>
</dbReference>
<dbReference type="InterPro" id="IPR005467">
    <property type="entry name" value="His_kinase_dom"/>
</dbReference>
<dbReference type="Pfam" id="PF02518">
    <property type="entry name" value="HATPase_c"/>
    <property type="match status" value="1"/>
</dbReference>
<dbReference type="Proteomes" id="UP000734218">
    <property type="component" value="Unassembled WGS sequence"/>
</dbReference>
<dbReference type="SMART" id="SM00091">
    <property type="entry name" value="PAS"/>
    <property type="match status" value="4"/>
</dbReference>
<dbReference type="SMART" id="SM00388">
    <property type="entry name" value="HisKA"/>
    <property type="match status" value="1"/>
</dbReference>
<evidence type="ECO:0000259" key="15">
    <source>
        <dbReference type="PROSITE" id="PS50112"/>
    </source>
</evidence>
<feature type="transmembrane region" description="Helical" evidence="12">
    <location>
        <begin position="196"/>
        <end position="215"/>
    </location>
</feature>
<evidence type="ECO:0000259" key="16">
    <source>
        <dbReference type="PROSITE" id="PS50113"/>
    </source>
</evidence>
<feature type="transmembrane region" description="Helical" evidence="12">
    <location>
        <begin position="92"/>
        <end position="115"/>
    </location>
</feature>
<dbReference type="PROSITE" id="PS50112">
    <property type="entry name" value="PAS"/>
    <property type="match status" value="4"/>
</dbReference>
<dbReference type="InterPro" id="IPR001610">
    <property type="entry name" value="PAC"/>
</dbReference>
<dbReference type="RefSeq" id="WP_167955851.1">
    <property type="nucleotide sequence ID" value="NZ_JAATJE010000002.1"/>
</dbReference>
<dbReference type="NCBIfam" id="TIGR00229">
    <property type="entry name" value="sensory_box"/>
    <property type="match status" value="4"/>
</dbReference>
<keyword evidence="7 12" id="KW-0812">Transmembrane</keyword>
<dbReference type="Gene3D" id="3.40.50.2300">
    <property type="match status" value="1"/>
</dbReference>
<dbReference type="InterPro" id="IPR036641">
    <property type="entry name" value="HPT_dom_sf"/>
</dbReference>
<evidence type="ECO:0000256" key="5">
    <source>
        <dbReference type="ARBA" id="ARBA00022553"/>
    </source>
</evidence>
<dbReference type="InterPro" id="IPR001789">
    <property type="entry name" value="Sig_transdc_resp-reg_receiver"/>
</dbReference>
<feature type="domain" description="Response regulatory" evidence="14">
    <location>
        <begin position="1077"/>
        <end position="1199"/>
    </location>
</feature>
<dbReference type="Gene3D" id="3.30.450.20">
    <property type="entry name" value="PAS domain"/>
    <property type="match status" value="4"/>
</dbReference>
<comment type="subcellular location">
    <subcellularLocation>
        <location evidence="2">Cell membrane</location>
        <topology evidence="2">Multi-pass membrane protein</topology>
    </subcellularLocation>
</comment>
<dbReference type="SUPFAM" id="SSF52172">
    <property type="entry name" value="CheY-like"/>
    <property type="match status" value="1"/>
</dbReference>
<dbReference type="InterPro" id="IPR004358">
    <property type="entry name" value="Sig_transdc_His_kin-like_C"/>
</dbReference>
<feature type="domain" description="PAC" evidence="16">
    <location>
        <begin position="382"/>
        <end position="434"/>
    </location>
</feature>
<feature type="transmembrane region" description="Helical" evidence="12">
    <location>
        <begin position="68"/>
        <end position="86"/>
    </location>
</feature>
<keyword evidence="9 12" id="KW-1133">Transmembrane helix</keyword>
<dbReference type="SUPFAM" id="SSF47226">
    <property type="entry name" value="Histidine-containing phosphotransfer domain, HPT domain"/>
    <property type="match status" value="1"/>
</dbReference>
<reference evidence="17 18" key="1">
    <citation type="submission" date="2020-03" db="EMBL/GenBank/DDBJ databases">
        <title>Genomic Encyclopedia of Type Strains, Phase IV (KMG-IV): sequencing the most valuable type-strain genomes for metagenomic binning, comparative biology and taxonomic classification.</title>
        <authorList>
            <person name="Goeker M."/>
        </authorList>
    </citation>
    <scope>NUCLEOTIDE SEQUENCE [LARGE SCALE GENOMIC DNA]</scope>
    <source>
        <strain evidence="17 18">DSM 27651</strain>
    </source>
</reference>
<feature type="transmembrane region" description="Helical" evidence="12">
    <location>
        <begin position="274"/>
        <end position="295"/>
    </location>
</feature>
<dbReference type="InterPro" id="IPR013656">
    <property type="entry name" value="PAS_4"/>
</dbReference>
<dbReference type="CDD" id="cd00082">
    <property type="entry name" value="HisKA"/>
    <property type="match status" value="1"/>
</dbReference>
<evidence type="ECO:0000256" key="8">
    <source>
        <dbReference type="ARBA" id="ARBA00022777"/>
    </source>
</evidence>
<evidence type="ECO:0000259" key="13">
    <source>
        <dbReference type="PROSITE" id="PS50109"/>
    </source>
</evidence>
<dbReference type="CDD" id="cd16922">
    <property type="entry name" value="HATPase_EvgS-ArcB-TorS-like"/>
    <property type="match status" value="1"/>
</dbReference>
<feature type="domain" description="Histidine kinase" evidence="13">
    <location>
        <begin position="833"/>
        <end position="1051"/>
    </location>
</feature>
<keyword evidence="6" id="KW-0808">Transferase</keyword>
<dbReference type="SMART" id="SM00387">
    <property type="entry name" value="HATPase_c"/>
    <property type="match status" value="1"/>
</dbReference>
<dbReference type="PROSITE" id="PS50110">
    <property type="entry name" value="RESPONSE_REGULATORY"/>
    <property type="match status" value="1"/>
</dbReference>